<dbReference type="InterPro" id="IPR006935">
    <property type="entry name" value="Helicase/UvrB_N"/>
</dbReference>
<sequence length="709" mass="80901">MATHARGKKWADAGSEIQKVWNADIQPEDRKFELVADFQMTGDQPTAVTRLAEGVTNGSARQTMLGVTGSGKTFTMANIVQQVQRPTLVMAHNKTLAAQLASEFKEFFPHNAVEYFVSYYDYYQPEAYVPQSDTYIEKDSSVNEELDKLRLSSTTSLLTRRDVLIVASVSCIYGLGDPNDYFNLVAQVKVGETRNRSQLVRQLVDMQYERNDMDLARAKFRIRGDTLELVPAYEEAAVRIQFFGDDVERIVQVDPLTGEVLADMAEVSIYPANHFVTSKEKLELAVTGIREELEWRLKELKDTGKILEAARLESRTHYDLEMLQETGFCSGVENYARHLSQRPPGSAPWTLLDYFPDDYLMFVDESHMTLPQVRGMYRGDISRKTTLVDFGFRLPSALDNRPLNFEEYEEHINQVVYVSATPGPYELQQSRSVVQQVIRPTGLLDPTVEVKTTEGQIDDLLQQIKERVERAERILVTTLTKRMAEELADYLSEMGIRNTYLHSDIQTLDRIEILRDLRMGVYDVIVGINLLREGLDLPEVSLVAILDADKEGYLRSETSMVQTIGRAARHSNGHVIMYADRVTDSMQKAIDETNRRRTIQADHNKQHGIEPTSIQKEVHDITEGIKAIAESRNRYNVVRKEMSRADMFKVVKDLELQMKESAKNLQFEKAAQFRDEIFELRRLLALEEKTIGPGDLMPEDVAAREEELV</sequence>
<evidence type="ECO:0000259" key="12">
    <source>
        <dbReference type="PROSITE" id="PS50151"/>
    </source>
</evidence>
<dbReference type="InterPro" id="IPR027417">
    <property type="entry name" value="P-loop_NTPase"/>
</dbReference>
<feature type="domain" description="Helicase C-terminal" evidence="14">
    <location>
        <begin position="456"/>
        <end position="622"/>
    </location>
</feature>
<dbReference type="GO" id="GO:0006289">
    <property type="term" value="P:nucleotide-excision repair"/>
    <property type="evidence" value="ECO:0007669"/>
    <property type="project" value="InterPro"/>
</dbReference>
<gene>
    <name evidence="15" type="ORF">METZ01_LOCUS44673</name>
</gene>
<dbReference type="InterPro" id="IPR001943">
    <property type="entry name" value="UVR_dom"/>
</dbReference>
<evidence type="ECO:0000256" key="8">
    <source>
        <dbReference type="ARBA" id="ARBA00022881"/>
    </source>
</evidence>
<evidence type="ECO:0000256" key="5">
    <source>
        <dbReference type="ARBA" id="ARBA00022763"/>
    </source>
</evidence>
<feature type="domain" description="Helicase ATP-binding" evidence="13">
    <location>
        <begin position="53"/>
        <end position="206"/>
    </location>
</feature>
<dbReference type="GO" id="GO:0016887">
    <property type="term" value="F:ATP hydrolysis activity"/>
    <property type="evidence" value="ECO:0007669"/>
    <property type="project" value="InterPro"/>
</dbReference>
<dbReference type="Pfam" id="PF02151">
    <property type="entry name" value="UVR"/>
    <property type="match status" value="1"/>
</dbReference>
<dbReference type="NCBIfam" id="TIGR00631">
    <property type="entry name" value="uvrb"/>
    <property type="match status" value="1"/>
</dbReference>
<dbReference type="Pfam" id="PF00271">
    <property type="entry name" value="Helicase_C"/>
    <property type="match status" value="1"/>
</dbReference>
<dbReference type="PROSITE" id="PS50151">
    <property type="entry name" value="UVR"/>
    <property type="match status" value="1"/>
</dbReference>
<evidence type="ECO:0000256" key="7">
    <source>
        <dbReference type="ARBA" id="ARBA00022840"/>
    </source>
</evidence>
<dbReference type="CDD" id="cd17916">
    <property type="entry name" value="DEXHc_UvrB"/>
    <property type="match status" value="1"/>
</dbReference>
<dbReference type="HAMAP" id="MF_00204">
    <property type="entry name" value="UvrB"/>
    <property type="match status" value="1"/>
</dbReference>
<dbReference type="InterPro" id="IPR014001">
    <property type="entry name" value="Helicase_ATP-bd"/>
</dbReference>
<dbReference type="Gene3D" id="4.10.860.10">
    <property type="entry name" value="UVR domain"/>
    <property type="match status" value="1"/>
</dbReference>
<keyword evidence="3" id="KW-0963">Cytoplasm</keyword>
<dbReference type="Pfam" id="PF12344">
    <property type="entry name" value="UvrB"/>
    <property type="match status" value="1"/>
</dbReference>
<evidence type="ECO:0000259" key="14">
    <source>
        <dbReference type="PROSITE" id="PS51194"/>
    </source>
</evidence>
<dbReference type="InterPro" id="IPR004807">
    <property type="entry name" value="UvrB"/>
</dbReference>
<organism evidence="15">
    <name type="scientific">marine metagenome</name>
    <dbReference type="NCBI Taxonomy" id="408172"/>
    <lineage>
        <taxon>unclassified sequences</taxon>
        <taxon>metagenomes</taxon>
        <taxon>ecological metagenomes</taxon>
    </lineage>
</organism>
<keyword evidence="9" id="KW-0234">DNA repair</keyword>
<dbReference type="EMBL" id="UINC01002007">
    <property type="protein sequence ID" value="SUZ91819.1"/>
    <property type="molecule type" value="Genomic_DNA"/>
</dbReference>
<evidence type="ECO:0000256" key="4">
    <source>
        <dbReference type="ARBA" id="ARBA00022741"/>
    </source>
</evidence>
<dbReference type="InterPro" id="IPR001650">
    <property type="entry name" value="Helicase_C-like"/>
</dbReference>
<accession>A0A381RLH6</accession>
<evidence type="ECO:0000256" key="3">
    <source>
        <dbReference type="ARBA" id="ARBA00022490"/>
    </source>
</evidence>
<evidence type="ECO:0000256" key="10">
    <source>
        <dbReference type="ARBA" id="ARBA00026033"/>
    </source>
</evidence>
<evidence type="ECO:0000259" key="13">
    <source>
        <dbReference type="PROSITE" id="PS51192"/>
    </source>
</evidence>
<dbReference type="SMART" id="SM00490">
    <property type="entry name" value="HELICc"/>
    <property type="match status" value="1"/>
</dbReference>
<dbReference type="CDD" id="cd18790">
    <property type="entry name" value="SF2_C_UvrB"/>
    <property type="match status" value="1"/>
</dbReference>
<dbReference type="SUPFAM" id="SSF46600">
    <property type="entry name" value="C-terminal UvrC-binding domain of UvrB"/>
    <property type="match status" value="1"/>
</dbReference>
<dbReference type="InterPro" id="IPR041471">
    <property type="entry name" value="UvrB_inter"/>
</dbReference>
<dbReference type="SMART" id="SM00487">
    <property type="entry name" value="DEXDc"/>
    <property type="match status" value="1"/>
</dbReference>
<dbReference type="Gene3D" id="3.40.50.300">
    <property type="entry name" value="P-loop containing nucleotide triphosphate hydrolases"/>
    <property type="match status" value="3"/>
</dbReference>
<evidence type="ECO:0000256" key="9">
    <source>
        <dbReference type="ARBA" id="ARBA00023204"/>
    </source>
</evidence>
<dbReference type="GO" id="GO:0009380">
    <property type="term" value="C:excinuclease repair complex"/>
    <property type="evidence" value="ECO:0007669"/>
    <property type="project" value="InterPro"/>
</dbReference>
<comment type="similarity">
    <text evidence="2">Belongs to the UvrB family.</text>
</comment>
<dbReference type="PANTHER" id="PTHR24029:SF0">
    <property type="entry name" value="UVRABC SYSTEM PROTEIN B"/>
    <property type="match status" value="1"/>
</dbReference>
<dbReference type="NCBIfam" id="NF003673">
    <property type="entry name" value="PRK05298.1"/>
    <property type="match status" value="1"/>
</dbReference>
<evidence type="ECO:0000256" key="11">
    <source>
        <dbReference type="ARBA" id="ARBA00029504"/>
    </source>
</evidence>
<comment type="subcellular location">
    <subcellularLocation>
        <location evidence="1">Cytoplasm</location>
    </subcellularLocation>
</comment>
<dbReference type="GO" id="GO:0004518">
    <property type="term" value="F:nuclease activity"/>
    <property type="evidence" value="ECO:0007669"/>
    <property type="project" value="UniProtKB-KW"/>
</dbReference>
<evidence type="ECO:0000313" key="15">
    <source>
        <dbReference type="EMBL" id="SUZ91819.1"/>
    </source>
</evidence>
<dbReference type="PROSITE" id="PS51194">
    <property type="entry name" value="HELICASE_CTER"/>
    <property type="match status" value="1"/>
</dbReference>
<evidence type="ECO:0000256" key="6">
    <source>
        <dbReference type="ARBA" id="ARBA00022769"/>
    </source>
</evidence>
<dbReference type="AlphaFoldDB" id="A0A381RLH6"/>
<dbReference type="SUPFAM" id="SSF52540">
    <property type="entry name" value="P-loop containing nucleoside triphosphate hydrolases"/>
    <property type="match status" value="2"/>
</dbReference>
<name>A0A381RLH6_9ZZZZ</name>
<dbReference type="InterPro" id="IPR024759">
    <property type="entry name" value="UvrB_YAD/RRR_dom"/>
</dbReference>
<dbReference type="GO" id="GO:0005737">
    <property type="term" value="C:cytoplasm"/>
    <property type="evidence" value="ECO:0007669"/>
    <property type="project" value="UniProtKB-SubCell"/>
</dbReference>
<keyword evidence="8" id="KW-0267">Excision nuclease</keyword>
<evidence type="ECO:0000256" key="1">
    <source>
        <dbReference type="ARBA" id="ARBA00004496"/>
    </source>
</evidence>
<dbReference type="PROSITE" id="PS51192">
    <property type="entry name" value="HELICASE_ATP_BIND_1"/>
    <property type="match status" value="1"/>
</dbReference>
<keyword evidence="4" id="KW-0547">Nucleotide-binding</keyword>
<feature type="domain" description="UVR" evidence="12">
    <location>
        <begin position="648"/>
        <end position="683"/>
    </location>
</feature>
<dbReference type="Pfam" id="PF17757">
    <property type="entry name" value="UvrB_inter"/>
    <property type="match status" value="1"/>
</dbReference>
<dbReference type="GO" id="GO:0005524">
    <property type="term" value="F:ATP binding"/>
    <property type="evidence" value="ECO:0007669"/>
    <property type="project" value="UniProtKB-KW"/>
</dbReference>
<protein>
    <recommendedName>
        <fullName evidence="11">UvrABC system protein B</fullName>
    </recommendedName>
</protein>
<dbReference type="InterPro" id="IPR036876">
    <property type="entry name" value="UVR_dom_sf"/>
</dbReference>
<evidence type="ECO:0000256" key="2">
    <source>
        <dbReference type="ARBA" id="ARBA00008533"/>
    </source>
</evidence>
<dbReference type="GO" id="GO:0003677">
    <property type="term" value="F:DNA binding"/>
    <property type="evidence" value="ECO:0007669"/>
    <property type="project" value="InterPro"/>
</dbReference>
<comment type="subunit">
    <text evidence="10">Forms a heterotetramer with UvrA during the search for lesions. Interacts with UvrC in an incision complex.</text>
</comment>
<reference evidence="15" key="1">
    <citation type="submission" date="2018-05" db="EMBL/GenBank/DDBJ databases">
        <authorList>
            <person name="Lanie J.A."/>
            <person name="Ng W.-L."/>
            <person name="Kazmierczak K.M."/>
            <person name="Andrzejewski T.M."/>
            <person name="Davidsen T.M."/>
            <person name="Wayne K.J."/>
            <person name="Tettelin H."/>
            <person name="Glass J.I."/>
            <person name="Rusch D."/>
            <person name="Podicherti R."/>
            <person name="Tsui H.-C.T."/>
            <person name="Winkler M.E."/>
        </authorList>
    </citation>
    <scope>NUCLEOTIDE SEQUENCE</scope>
</reference>
<proteinExistence type="inferred from homology"/>
<dbReference type="Pfam" id="PF04851">
    <property type="entry name" value="ResIII"/>
    <property type="match status" value="1"/>
</dbReference>
<dbReference type="PANTHER" id="PTHR24029">
    <property type="entry name" value="UVRABC SYSTEM PROTEIN B"/>
    <property type="match status" value="1"/>
</dbReference>
<keyword evidence="6" id="KW-0228">DNA excision</keyword>
<keyword evidence="5" id="KW-0227">DNA damage</keyword>
<keyword evidence="7" id="KW-0067">ATP-binding</keyword>